<gene>
    <name evidence="2" type="ORF">FE247_11295</name>
</gene>
<comment type="caution">
    <text evidence="2">The sequence shown here is derived from an EMBL/GenBank/DDBJ whole genome shotgun (WGS) entry which is preliminary data.</text>
</comment>
<sequence>MVSLLIELVIATDNFIDFLEKVIKSNDKKVFMIVDNLRVHHAKKVKEWEEENKDKIKLF</sequence>
<protein>
    <submittedName>
        <fullName evidence="2">IS630 family transposase</fullName>
    </submittedName>
</protein>
<dbReference type="EMBL" id="VBUC01000054">
    <property type="protein sequence ID" value="TLS95219.1"/>
    <property type="molecule type" value="Genomic_DNA"/>
</dbReference>
<dbReference type="RefSeq" id="WP_171018057.1">
    <property type="nucleotide sequence ID" value="NZ_VBUC01000054.1"/>
</dbReference>
<keyword evidence="3" id="KW-1185">Reference proteome</keyword>
<feature type="domain" description="Tc1-like transposase DDE" evidence="1">
    <location>
        <begin position="10"/>
        <end position="59"/>
    </location>
</feature>
<dbReference type="Proteomes" id="UP000305417">
    <property type="component" value="Unassembled WGS sequence"/>
</dbReference>
<dbReference type="InterPro" id="IPR038717">
    <property type="entry name" value="Tc1-like_DDE_dom"/>
</dbReference>
<evidence type="ECO:0000313" key="3">
    <source>
        <dbReference type="Proteomes" id="UP000305417"/>
    </source>
</evidence>
<proteinExistence type="predicted"/>
<accession>A0ABY2V3Y5</accession>
<organism evidence="2 3">
    <name type="scientific">Aliarcobacter cibarius</name>
    <dbReference type="NCBI Taxonomy" id="255507"/>
    <lineage>
        <taxon>Bacteria</taxon>
        <taxon>Pseudomonadati</taxon>
        <taxon>Campylobacterota</taxon>
        <taxon>Epsilonproteobacteria</taxon>
        <taxon>Campylobacterales</taxon>
        <taxon>Arcobacteraceae</taxon>
        <taxon>Aliarcobacter</taxon>
    </lineage>
</organism>
<reference evidence="2 3" key="1">
    <citation type="submission" date="2019-05" db="EMBL/GenBank/DDBJ databases">
        <title>Arcobacter cibarius and Arcobacter thereius providing challenges in identification an antibiotic susceptibility and Quinolone resistance.</title>
        <authorList>
            <person name="Busch A."/>
            <person name="Hanel I."/>
            <person name="Hotzel H."/>
            <person name="Tomaso H."/>
        </authorList>
    </citation>
    <scope>NUCLEOTIDE SEQUENCE [LARGE SCALE GENOMIC DNA]</scope>
    <source>
        <strain evidence="2 3">16CS0831-2</strain>
    </source>
</reference>
<name>A0ABY2V3Y5_9BACT</name>
<evidence type="ECO:0000313" key="2">
    <source>
        <dbReference type="EMBL" id="TLS95219.1"/>
    </source>
</evidence>
<evidence type="ECO:0000259" key="1">
    <source>
        <dbReference type="Pfam" id="PF13358"/>
    </source>
</evidence>
<dbReference type="Pfam" id="PF13358">
    <property type="entry name" value="DDE_3"/>
    <property type="match status" value="1"/>
</dbReference>
<feature type="non-terminal residue" evidence="2">
    <location>
        <position position="59"/>
    </location>
</feature>